<feature type="region of interest" description="Disordered" evidence="1">
    <location>
        <begin position="132"/>
        <end position="248"/>
    </location>
</feature>
<dbReference type="HOGENOM" id="CLU_098119_0_0_1"/>
<feature type="compositionally biased region" description="Low complexity" evidence="1">
    <location>
        <begin position="206"/>
        <end position="222"/>
    </location>
</feature>
<evidence type="ECO:0000313" key="3">
    <source>
        <dbReference type="Proteomes" id="UP000013827"/>
    </source>
</evidence>
<feature type="compositionally biased region" description="Acidic residues" evidence="1">
    <location>
        <begin position="142"/>
        <end position="157"/>
    </location>
</feature>
<sequence>MLHRRGAGGPKPKGWTRAAKNAFLIHFGVRTGGTPVDATADGAAAEPPAADPPTEEVDGAADPAMQSEAAAPAAEADVPMAQALSDAELSSDHEHEEQPLLHEQRLATVNQEQARLEALRWTEEEVALWEFEEERAGYMEETSCDESEDEDEDEGDGEAPAPAPAPAPAHAHAPAQRAGKRKAAPPRAPPTRPPDSSDDDGPSLHAPAPARAGRGAKPAAKGSARRKPPAAKPAAKAVAAMSKRQRRK</sequence>
<keyword evidence="3" id="KW-1185">Reference proteome</keyword>
<evidence type="ECO:0000313" key="2">
    <source>
        <dbReference type="EnsemblProtists" id="EOD41884"/>
    </source>
</evidence>
<organism evidence="2 3">
    <name type="scientific">Emiliania huxleyi (strain CCMP1516)</name>
    <dbReference type="NCBI Taxonomy" id="280463"/>
    <lineage>
        <taxon>Eukaryota</taxon>
        <taxon>Haptista</taxon>
        <taxon>Haptophyta</taxon>
        <taxon>Prymnesiophyceae</taxon>
        <taxon>Isochrysidales</taxon>
        <taxon>Noelaerhabdaceae</taxon>
        <taxon>Emiliania</taxon>
    </lineage>
</organism>
<reference evidence="3" key="1">
    <citation type="journal article" date="2013" name="Nature">
        <title>Pan genome of the phytoplankton Emiliania underpins its global distribution.</title>
        <authorList>
            <person name="Read B.A."/>
            <person name="Kegel J."/>
            <person name="Klute M.J."/>
            <person name="Kuo A."/>
            <person name="Lefebvre S.C."/>
            <person name="Maumus F."/>
            <person name="Mayer C."/>
            <person name="Miller J."/>
            <person name="Monier A."/>
            <person name="Salamov A."/>
            <person name="Young J."/>
            <person name="Aguilar M."/>
            <person name="Claverie J.M."/>
            <person name="Frickenhaus S."/>
            <person name="Gonzalez K."/>
            <person name="Herman E.K."/>
            <person name="Lin Y.C."/>
            <person name="Napier J."/>
            <person name="Ogata H."/>
            <person name="Sarno A.F."/>
            <person name="Shmutz J."/>
            <person name="Schroeder D."/>
            <person name="de Vargas C."/>
            <person name="Verret F."/>
            <person name="von Dassow P."/>
            <person name="Valentin K."/>
            <person name="Van de Peer Y."/>
            <person name="Wheeler G."/>
            <person name="Dacks J.B."/>
            <person name="Delwiche C.F."/>
            <person name="Dyhrman S.T."/>
            <person name="Glockner G."/>
            <person name="John U."/>
            <person name="Richards T."/>
            <person name="Worden A.Z."/>
            <person name="Zhang X."/>
            <person name="Grigoriev I.V."/>
            <person name="Allen A.E."/>
            <person name="Bidle K."/>
            <person name="Borodovsky M."/>
            <person name="Bowler C."/>
            <person name="Brownlee C."/>
            <person name="Cock J.M."/>
            <person name="Elias M."/>
            <person name="Gladyshev V.N."/>
            <person name="Groth M."/>
            <person name="Guda C."/>
            <person name="Hadaegh A."/>
            <person name="Iglesias-Rodriguez M.D."/>
            <person name="Jenkins J."/>
            <person name="Jones B.M."/>
            <person name="Lawson T."/>
            <person name="Leese F."/>
            <person name="Lindquist E."/>
            <person name="Lobanov A."/>
            <person name="Lomsadze A."/>
            <person name="Malik S.B."/>
            <person name="Marsh M.E."/>
            <person name="Mackinder L."/>
            <person name="Mock T."/>
            <person name="Mueller-Roeber B."/>
            <person name="Pagarete A."/>
            <person name="Parker M."/>
            <person name="Probert I."/>
            <person name="Quesneville H."/>
            <person name="Raines C."/>
            <person name="Rensing S.A."/>
            <person name="Riano-Pachon D.M."/>
            <person name="Richier S."/>
            <person name="Rokitta S."/>
            <person name="Shiraiwa Y."/>
            <person name="Soanes D.M."/>
            <person name="van der Giezen M."/>
            <person name="Wahlund T.M."/>
            <person name="Williams B."/>
            <person name="Wilson W."/>
            <person name="Wolfe G."/>
            <person name="Wurch L.L."/>
        </authorList>
    </citation>
    <scope>NUCLEOTIDE SEQUENCE</scope>
</reference>
<feature type="region of interest" description="Disordered" evidence="1">
    <location>
        <begin position="31"/>
        <end position="106"/>
    </location>
</feature>
<dbReference type="GeneID" id="17287154"/>
<feature type="compositionally biased region" description="Basic and acidic residues" evidence="1">
    <location>
        <begin position="90"/>
        <end position="105"/>
    </location>
</feature>
<dbReference type="Proteomes" id="UP000013827">
    <property type="component" value="Unassembled WGS sequence"/>
</dbReference>
<dbReference type="EnsemblProtists" id="EOD41884">
    <property type="protein sequence ID" value="EOD41884"/>
    <property type="gene ID" value="EMIHUDRAFT_194461"/>
</dbReference>
<accession>A0A0D3L1J9</accession>
<reference evidence="2" key="2">
    <citation type="submission" date="2024-10" db="UniProtKB">
        <authorList>
            <consortium name="EnsemblProtists"/>
        </authorList>
    </citation>
    <scope>IDENTIFICATION</scope>
</reference>
<protein>
    <submittedName>
        <fullName evidence="2">Uncharacterized protein</fullName>
    </submittedName>
</protein>
<feature type="compositionally biased region" description="Low complexity" evidence="1">
    <location>
        <begin position="32"/>
        <end position="48"/>
    </location>
</feature>
<name>A0A0D3L1J9_EMIH1</name>
<evidence type="ECO:0000256" key="1">
    <source>
        <dbReference type="SAM" id="MobiDB-lite"/>
    </source>
</evidence>
<dbReference type="PaxDb" id="2903-EOD41884"/>
<dbReference type="RefSeq" id="XP_005794313.1">
    <property type="nucleotide sequence ID" value="XM_005794256.1"/>
</dbReference>
<feature type="compositionally biased region" description="Low complexity" evidence="1">
    <location>
        <begin position="60"/>
        <end position="83"/>
    </location>
</feature>
<proteinExistence type="predicted"/>
<feature type="compositionally biased region" description="Low complexity" evidence="1">
    <location>
        <begin position="168"/>
        <end position="177"/>
    </location>
</feature>
<dbReference type="AlphaFoldDB" id="A0A0D3L1J9"/>
<dbReference type="KEGG" id="ehx:EMIHUDRAFT_194461"/>